<proteinExistence type="predicted"/>
<evidence type="ECO:0000256" key="2">
    <source>
        <dbReference type="SAM" id="Phobius"/>
    </source>
</evidence>
<sequence length="87" mass="10399">MKKLLGGRPRRYEDVYLPLSHHPEVVSPCQFAQWTKGETPQRRRRQQQQQQEEEEERKKKNSRCVFLPINVCIRLSVLLYVFVAVAF</sequence>
<dbReference type="Proteomes" id="UP000007350">
    <property type="component" value="Unassembled WGS sequence"/>
</dbReference>
<keyword evidence="2" id="KW-0812">Transmembrane</keyword>
<protein>
    <submittedName>
        <fullName evidence="3">Uncharacterized protein</fullName>
    </submittedName>
</protein>
<evidence type="ECO:0000313" key="3">
    <source>
        <dbReference type="EMBL" id="EKF30410.1"/>
    </source>
</evidence>
<feature type="region of interest" description="Disordered" evidence="1">
    <location>
        <begin position="36"/>
        <end position="61"/>
    </location>
</feature>
<organism evidence="3 4">
    <name type="scientific">Trypanosoma cruzi marinkellei</name>
    <dbReference type="NCBI Taxonomy" id="85056"/>
    <lineage>
        <taxon>Eukaryota</taxon>
        <taxon>Discoba</taxon>
        <taxon>Euglenozoa</taxon>
        <taxon>Kinetoplastea</taxon>
        <taxon>Metakinetoplastina</taxon>
        <taxon>Trypanosomatida</taxon>
        <taxon>Trypanosomatidae</taxon>
        <taxon>Trypanosoma</taxon>
        <taxon>Schizotrypanum</taxon>
    </lineage>
</organism>
<gene>
    <name evidence="3" type="ORF">MOQ_005781</name>
</gene>
<feature type="transmembrane region" description="Helical" evidence="2">
    <location>
        <begin position="65"/>
        <end position="86"/>
    </location>
</feature>
<feature type="non-terminal residue" evidence="3">
    <location>
        <position position="87"/>
    </location>
</feature>
<evidence type="ECO:0000313" key="4">
    <source>
        <dbReference type="Proteomes" id="UP000007350"/>
    </source>
</evidence>
<keyword evidence="2" id="KW-1133">Transmembrane helix</keyword>
<keyword evidence="4" id="KW-1185">Reference proteome</keyword>
<keyword evidence="2" id="KW-0472">Membrane</keyword>
<dbReference type="AlphaFoldDB" id="K2MTH7"/>
<accession>K2MTH7</accession>
<reference evidence="3 4" key="1">
    <citation type="journal article" date="2012" name="BMC Genomics">
        <title>Comparative genomic analysis of human infective Trypanosoma cruzi lineages with the bat-restricted subspecies T. cruzi marinkellei.</title>
        <authorList>
            <person name="Franzen O."/>
            <person name="Talavera-Lopez C."/>
            <person name="Ochaya S."/>
            <person name="Butler C.E."/>
            <person name="Messenger L.A."/>
            <person name="Lewis M.D."/>
            <person name="Llewellyn M.S."/>
            <person name="Marinkelle C.J."/>
            <person name="Tyler K.M."/>
            <person name="Miles M.A."/>
            <person name="Andersson B."/>
        </authorList>
    </citation>
    <scope>NUCLEOTIDE SEQUENCE [LARGE SCALE GENOMIC DNA]</scope>
    <source>
        <strain evidence="3 4">B7</strain>
    </source>
</reference>
<name>K2MTH7_TRYCR</name>
<evidence type="ECO:0000256" key="1">
    <source>
        <dbReference type="SAM" id="MobiDB-lite"/>
    </source>
</evidence>
<comment type="caution">
    <text evidence="3">The sequence shown here is derived from an EMBL/GenBank/DDBJ whole genome shotgun (WGS) entry which is preliminary data.</text>
</comment>
<dbReference type="EMBL" id="AHKC01012150">
    <property type="protein sequence ID" value="EKF30410.1"/>
    <property type="molecule type" value="Genomic_DNA"/>
</dbReference>